<feature type="compositionally biased region" description="Polar residues" evidence="1">
    <location>
        <begin position="100"/>
        <end position="111"/>
    </location>
</feature>
<evidence type="ECO:0000256" key="1">
    <source>
        <dbReference type="SAM" id="MobiDB-lite"/>
    </source>
</evidence>
<dbReference type="EMBL" id="QGMK01001900">
    <property type="protein sequence ID" value="TVY62825.1"/>
    <property type="molecule type" value="Genomic_DNA"/>
</dbReference>
<evidence type="ECO:0000313" key="3">
    <source>
        <dbReference type="Proteomes" id="UP000469558"/>
    </source>
</evidence>
<evidence type="ECO:0000313" key="2">
    <source>
        <dbReference type="EMBL" id="TVY62825.1"/>
    </source>
</evidence>
<feature type="region of interest" description="Disordered" evidence="1">
    <location>
        <begin position="80"/>
        <end position="111"/>
    </location>
</feature>
<organism evidence="2 3">
    <name type="scientific">Lachnellula suecica</name>
    <dbReference type="NCBI Taxonomy" id="602035"/>
    <lineage>
        <taxon>Eukaryota</taxon>
        <taxon>Fungi</taxon>
        <taxon>Dikarya</taxon>
        <taxon>Ascomycota</taxon>
        <taxon>Pezizomycotina</taxon>
        <taxon>Leotiomycetes</taxon>
        <taxon>Helotiales</taxon>
        <taxon>Lachnaceae</taxon>
        <taxon>Lachnellula</taxon>
    </lineage>
</organism>
<comment type="caution">
    <text evidence="2">The sequence shown here is derived from an EMBL/GenBank/DDBJ whole genome shotgun (WGS) entry which is preliminary data.</text>
</comment>
<gene>
    <name evidence="2" type="ORF">LSUE1_G009255</name>
</gene>
<sequence>MASLLIYCMEWYLRDLNTVHVQAQVGFELIHKWRAEHPRREIDPTVIEDDMISEFSRCDLHFATFWGDRPLETHKLRRREGEASIRSMPSGFSDLEEQENTGSFSIDAQLT</sequence>
<reference evidence="2 3" key="1">
    <citation type="submission" date="2018-05" db="EMBL/GenBank/DDBJ databases">
        <title>Genome sequencing and assembly of the regulated plant pathogen Lachnellula willkommii and related sister species for the development of diagnostic species identification markers.</title>
        <authorList>
            <person name="Giroux E."/>
            <person name="Bilodeau G."/>
        </authorList>
    </citation>
    <scope>NUCLEOTIDE SEQUENCE [LARGE SCALE GENOMIC DNA]</scope>
    <source>
        <strain evidence="2 3">CBS 268.59</strain>
    </source>
</reference>
<keyword evidence="3" id="KW-1185">Reference proteome</keyword>
<name>A0A8T9BZT2_9HELO</name>
<dbReference type="AlphaFoldDB" id="A0A8T9BZT2"/>
<dbReference type="Proteomes" id="UP000469558">
    <property type="component" value="Unassembled WGS sequence"/>
</dbReference>
<protein>
    <submittedName>
        <fullName evidence="2">Uncharacterized protein</fullName>
    </submittedName>
</protein>
<accession>A0A8T9BZT2</accession>
<proteinExistence type="predicted"/>